<keyword evidence="1" id="KW-0732">Signal</keyword>
<organism evidence="2 3">
    <name type="scientific">Vibrio sagamiensis NBRC 104589</name>
    <dbReference type="NCBI Taxonomy" id="1219064"/>
    <lineage>
        <taxon>Bacteria</taxon>
        <taxon>Pseudomonadati</taxon>
        <taxon>Pseudomonadota</taxon>
        <taxon>Gammaproteobacteria</taxon>
        <taxon>Vibrionales</taxon>
        <taxon>Vibrionaceae</taxon>
        <taxon>Vibrio</taxon>
    </lineage>
</organism>
<comment type="caution">
    <text evidence="2">The sequence shown here is derived from an EMBL/GenBank/DDBJ whole genome shotgun (WGS) entry which is preliminary data.</text>
</comment>
<evidence type="ECO:0000313" key="2">
    <source>
        <dbReference type="EMBL" id="GEM74578.1"/>
    </source>
</evidence>
<evidence type="ECO:0008006" key="4">
    <source>
        <dbReference type="Google" id="ProtNLM"/>
    </source>
</evidence>
<reference evidence="2 3" key="1">
    <citation type="submission" date="2019-07" db="EMBL/GenBank/DDBJ databases">
        <title>Whole genome shotgun sequence of Vibrio sagamiensis NBRC 104589.</title>
        <authorList>
            <person name="Hosoyama A."/>
            <person name="Uohara A."/>
            <person name="Ohji S."/>
            <person name="Ichikawa N."/>
        </authorList>
    </citation>
    <scope>NUCLEOTIDE SEQUENCE [LARGE SCALE GENOMIC DNA]</scope>
    <source>
        <strain evidence="2 3">NBRC 104589</strain>
    </source>
</reference>
<dbReference type="EMBL" id="BJXJ01000004">
    <property type="protein sequence ID" value="GEM74578.1"/>
    <property type="molecule type" value="Genomic_DNA"/>
</dbReference>
<sequence>MKKLILTFASTCLLLASSMTWAQDYMFTYSKLYSQLKNNATDGHDDVKVGIFFVNSQTKQLCKIEKAWMEKDVHYEEFVISSSKELMIPLDKNLKSANPLVFVQTPESERCDYSLVVMAKYQLQGNVNYEQISLLLPQMQSLLEELGGVFASWFTPKVEGLTLEFSKELNGHVTFSNGTMKAITNGKVQVSLNEIGEGGFITLPQSTTRILPYLPNAKKS</sequence>
<dbReference type="RefSeq" id="WP_039981189.1">
    <property type="nucleotide sequence ID" value="NZ_BAOJ01000054.1"/>
</dbReference>
<dbReference type="Proteomes" id="UP000321922">
    <property type="component" value="Unassembled WGS sequence"/>
</dbReference>
<gene>
    <name evidence="2" type="ORF">VSA01S_06900</name>
</gene>
<dbReference type="InterPro" id="IPR021370">
    <property type="entry name" value="DUF2987"/>
</dbReference>
<accession>A0A511QBE4</accession>
<dbReference type="OrthoDB" id="5815145at2"/>
<feature type="chain" id="PRO_5021772740" description="DUF2987 domain-containing protein" evidence="1">
    <location>
        <begin position="23"/>
        <end position="220"/>
    </location>
</feature>
<evidence type="ECO:0000313" key="3">
    <source>
        <dbReference type="Proteomes" id="UP000321922"/>
    </source>
</evidence>
<protein>
    <recommendedName>
        <fullName evidence="4">DUF2987 domain-containing protein</fullName>
    </recommendedName>
</protein>
<dbReference type="AlphaFoldDB" id="A0A511QBE4"/>
<proteinExistence type="predicted"/>
<feature type="signal peptide" evidence="1">
    <location>
        <begin position="1"/>
        <end position="22"/>
    </location>
</feature>
<name>A0A511QBE4_9VIBR</name>
<evidence type="ECO:0000256" key="1">
    <source>
        <dbReference type="SAM" id="SignalP"/>
    </source>
</evidence>
<dbReference type="Pfam" id="PF11205">
    <property type="entry name" value="DUF2987"/>
    <property type="match status" value="1"/>
</dbReference>
<keyword evidence="3" id="KW-1185">Reference proteome</keyword>